<gene>
    <name evidence="1" type="ORF">CY0110_09256</name>
</gene>
<dbReference type="AlphaFoldDB" id="A3IVH4"/>
<organism evidence="1 2">
    <name type="scientific">Crocosphaera chwakensis CCY0110</name>
    <dbReference type="NCBI Taxonomy" id="391612"/>
    <lineage>
        <taxon>Bacteria</taxon>
        <taxon>Bacillati</taxon>
        <taxon>Cyanobacteriota</taxon>
        <taxon>Cyanophyceae</taxon>
        <taxon>Oscillatoriophycideae</taxon>
        <taxon>Chroococcales</taxon>
        <taxon>Aphanothecaceae</taxon>
        <taxon>Crocosphaera</taxon>
        <taxon>Crocosphaera chwakensis</taxon>
    </lineage>
</organism>
<evidence type="ECO:0008006" key="3">
    <source>
        <dbReference type="Google" id="ProtNLM"/>
    </source>
</evidence>
<dbReference type="InterPro" id="IPR036237">
    <property type="entry name" value="Xyl_isomerase-like_sf"/>
</dbReference>
<dbReference type="RefSeq" id="WP_008277384.1">
    <property type="nucleotide sequence ID" value="NZ_AAXW01000042.1"/>
</dbReference>
<comment type="caution">
    <text evidence="1">The sequence shown here is derived from an EMBL/GenBank/DDBJ whole genome shotgun (WGS) entry which is preliminary data.</text>
</comment>
<dbReference type="eggNOG" id="COG1082">
    <property type="taxonomic scope" value="Bacteria"/>
</dbReference>
<name>A3IVH4_9CHRO</name>
<reference evidence="1 2" key="1">
    <citation type="submission" date="2007-03" db="EMBL/GenBank/DDBJ databases">
        <authorList>
            <person name="Stal L."/>
            <person name="Ferriera S."/>
            <person name="Johnson J."/>
            <person name="Kravitz S."/>
            <person name="Beeson K."/>
            <person name="Sutton G."/>
            <person name="Rogers Y.-H."/>
            <person name="Friedman R."/>
            <person name="Frazier M."/>
            <person name="Venter J.C."/>
        </authorList>
    </citation>
    <scope>NUCLEOTIDE SEQUENCE [LARGE SCALE GENOMIC DNA]</scope>
    <source>
        <strain evidence="1 2">CCY0110</strain>
    </source>
</reference>
<evidence type="ECO:0000313" key="1">
    <source>
        <dbReference type="EMBL" id="EAZ89546.1"/>
    </source>
</evidence>
<accession>A3IVH4</accession>
<sequence length="409" mass="47046">MLIHPTKNGDRPYHLTYCSNIHPGEDWENVFDNLKTYIPKLKNELAPDAPFGIGLRLASTASEELLQEDNLDQLKYWLTSEDCYVFTLNGFPYGGFHRQVVKDQVYRPDWSEGDRLTYTQSLVKILAKLLPEAIDGGISTMPLSYKPWWQSNPDQLPTIFEGSSFQLAEMAAQMAQVEEETGKLLHLDLEPEPDALLENTDEVIAFFQNWLLSVGPRYLQQKYGVTSTIAETWLRRHIRVCYDTCHFAVEYEDPAIALAKFQKAGIAIGKFQISSAIRIPIPPDQAQRKVLRQHLKPFAESTYLHQVIEKGSSGTLHHYPDLQDALPKLMNTSATEWRTHFHVPIFIDRYPPFASTQDHIIDILQQLSQAPQCNHLEIETYTWEVLPPEMKLDIFTSIKREYEWILASL</sequence>
<keyword evidence="2" id="KW-1185">Reference proteome</keyword>
<dbReference type="PROSITE" id="PS00730">
    <property type="entry name" value="AP_NUCLEASE_F2_2"/>
    <property type="match status" value="1"/>
</dbReference>
<dbReference type="InterPro" id="IPR018246">
    <property type="entry name" value="AP_endonuc_F2_Zn_BS"/>
</dbReference>
<dbReference type="OrthoDB" id="9785907at2"/>
<evidence type="ECO:0000313" key="2">
    <source>
        <dbReference type="Proteomes" id="UP000003781"/>
    </source>
</evidence>
<protein>
    <recommendedName>
        <fullName evidence="3">Xylose isomerase-like TIM barrel domain-containing protein</fullName>
    </recommendedName>
</protein>
<dbReference type="Proteomes" id="UP000003781">
    <property type="component" value="Unassembled WGS sequence"/>
</dbReference>
<dbReference type="SUPFAM" id="SSF51658">
    <property type="entry name" value="Xylose isomerase-like"/>
    <property type="match status" value="1"/>
</dbReference>
<proteinExistence type="predicted"/>
<dbReference type="GO" id="GO:0008270">
    <property type="term" value="F:zinc ion binding"/>
    <property type="evidence" value="ECO:0007669"/>
    <property type="project" value="InterPro"/>
</dbReference>
<dbReference type="EMBL" id="AAXW01000042">
    <property type="protein sequence ID" value="EAZ89546.1"/>
    <property type="molecule type" value="Genomic_DNA"/>
</dbReference>
<dbReference type="NCBIfam" id="NF035939">
    <property type="entry name" value="TIM_EboE"/>
    <property type="match status" value="1"/>
</dbReference>